<keyword evidence="1" id="KW-0408">Iron</keyword>
<dbReference type="EMBL" id="JBHSQE010000001">
    <property type="protein sequence ID" value="MFC6145307.1"/>
    <property type="molecule type" value="Genomic_DNA"/>
</dbReference>
<reference evidence="4" key="1">
    <citation type="journal article" date="2019" name="Int. J. Syst. Evol. Microbiol.">
        <title>The Global Catalogue of Microorganisms (GCM) 10K type strain sequencing project: providing services to taxonomists for standard genome sequencing and annotation.</title>
        <authorList>
            <consortium name="The Broad Institute Genomics Platform"/>
            <consortium name="The Broad Institute Genome Sequencing Center for Infectious Disease"/>
            <person name="Wu L."/>
            <person name="Ma J."/>
        </authorList>
    </citation>
    <scope>NUCLEOTIDE SEQUENCE [LARGE SCALE GENOMIC DNA]</scope>
    <source>
        <strain evidence="4">CCUG 51943</strain>
    </source>
</reference>
<accession>A0ABW1Q8J7</accession>
<dbReference type="Proteomes" id="UP001596244">
    <property type="component" value="Unassembled WGS sequence"/>
</dbReference>
<dbReference type="InterPro" id="IPR038157">
    <property type="entry name" value="FeoA_core_dom"/>
</dbReference>
<dbReference type="SMART" id="SM00899">
    <property type="entry name" value="FeoA"/>
    <property type="match status" value="1"/>
</dbReference>
<sequence length="77" mass="8372">MTCPLTDAPRRCPLQLQSVDPDLPHSVRRRLVELGLLDGAEISLDRKTIGGACLICVGTTRYVLDRQTAARLTVAAL</sequence>
<protein>
    <submittedName>
        <fullName evidence="3">Ferrous iron transport protein A</fullName>
    </submittedName>
</protein>
<dbReference type="Pfam" id="PF04023">
    <property type="entry name" value="FeoA"/>
    <property type="match status" value="1"/>
</dbReference>
<evidence type="ECO:0000313" key="3">
    <source>
        <dbReference type="EMBL" id="MFC6145307.1"/>
    </source>
</evidence>
<gene>
    <name evidence="3" type="ORF">ACFPUZ_00600</name>
</gene>
<name>A0ABW1Q8J7_9CORY</name>
<evidence type="ECO:0000313" key="4">
    <source>
        <dbReference type="Proteomes" id="UP001596244"/>
    </source>
</evidence>
<proteinExistence type="predicted"/>
<dbReference type="InterPro" id="IPR008988">
    <property type="entry name" value="Transcriptional_repressor_C"/>
</dbReference>
<comment type="caution">
    <text evidence="3">The sequence shown here is derived from an EMBL/GenBank/DDBJ whole genome shotgun (WGS) entry which is preliminary data.</text>
</comment>
<dbReference type="RefSeq" id="WP_376998813.1">
    <property type="nucleotide sequence ID" value="NZ_JBHSQE010000001.1"/>
</dbReference>
<dbReference type="SUPFAM" id="SSF50037">
    <property type="entry name" value="C-terminal domain of transcriptional repressors"/>
    <property type="match status" value="1"/>
</dbReference>
<evidence type="ECO:0000259" key="2">
    <source>
        <dbReference type="SMART" id="SM00899"/>
    </source>
</evidence>
<keyword evidence="4" id="KW-1185">Reference proteome</keyword>
<feature type="domain" description="Ferrous iron transporter FeoA-like" evidence="2">
    <location>
        <begin position="3"/>
        <end position="76"/>
    </location>
</feature>
<organism evidence="3 4">
    <name type="scientific">Corynebacterium nasicanis</name>
    <dbReference type="NCBI Taxonomy" id="1448267"/>
    <lineage>
        <taxon>Bacteria</taxon>
        <taxon>Bacillati</taxon>
        <taxon>Actinomycetota</taxon>
        <taxon>Actinomycetes</taxon>
        <taxon>Mycobacteriales</taxon>
        <taxon>Corynebacteriaceae</taxon>
        <taxon>Corynebacterium</taxon>
    </lineage>
</organism>
<evidence type="ECO:0000256" key="1">
    <source>
        <dbReference type="ARBA" id="ARBA00023004"/>
    </source>
</evidence>
<dbReference type="Gene3D" id="2.30.30.90">
    <property type="match status" value="1"/>
</dbReference>
<dbReference type="InterPro" id="IPR007167">
    <property type="entry name" value="Fe-transptr_FeoA-like"/>
</dbReference>